<feature type="compositionally biased region" description="Basic and acidic residues" evidence="4">
    <location>
        <begin position="1312"/>
        <end position="1373"/>
    </location>
</feature>
<feature type="region of interest" description="Disordered" evidence="4">
    <location>
        <begin position="162"/>
        <end position="229"/>
    </location>
</feature>
<feature type="region of interest" description="Disordered" evidence="4">
    <location>
        <begin position="2453"/>
        <end position="2475"/>
    </location>
</feature>
<feature type="region of interest" description="Disordered" evidence="4">
    <location>
        <begin position="1756"/>
        <end position="1801"/>
    </location>
</feature>
<dbReference type="EMBL" id="JABDTM020028483">
    <property type="protein sequence ID" value="KAH0808862.1"/>
    <property type="molecule type" value="Genomic_DNA"/>
</dbReference>
<dbReference type="InterPro" id="IPR035979">
    <property type="entry name" value="RBD_domain_sf"/>
</dbReference>
<feature type="region of interest" description="Disordered" evidence="4">
    <location>
        <begin position="714"/>
        <end position="784"/>
    </location>
</feature>
<feature type="region of interest" description="Disordered" evidence="4">
    <location>
        <begin position="2498"/>
        <end position="2550"/>
    </location>
</feature>
<dbReference type="Proteomes" id="UP000719412">
    <property type="component" value="Unassembled WGS sequence"/>
</dbReference>
<evidence type="ECO:0000256" key="1">
    <source>
        <dbReference type="ARBA" id="ARBA00007129"/>
    </source>
</evidence>
<dbReference type="PANTHER" id="PTHR16517:SF2">
    <property type="entry name" value="TUBBY-RELATED PROTEIN 4"/>
    <property type="match status" value="1"/>
</dbReference>
<feature type="compositionally biased region" description="Basic residues" evidence="4">
    <location>
        <begin position="199"/>
        <end position="213"/>
    </location>
</feature>
<gene>
    <name evidence="7" type="ORF">GEV33_013931</name>
</gene>
<evidence type="ECO:0000256" key="2">
    <source>
        <dbReference type="ARBA" id="ARBA00022884"/>
    </source>
</evidence>
<feature type="compositionally biased region" description="Basic and acidic residues" evidence="4">
    <location>
        <begin position="1128"/>
        <end position="1195"/>
    </location>
</feature>
<feature type="compositionally biased region" description="Low complexity" evidence="4">
    <location>
        <begin position="162"/>
        <end position="176"/>
    </location>
</feature>
<feature type="compositionally biased region" description="Basic and acidic residues" evidence="4">
    <location>
        <begin position="2307"/>
        <end position="2318"/>
    </location>
</feature>
<dbReference type="InterPro" id="IPR000504">
    <property type="entry name" value="RRM_dom"/>
</dbReference>
<feature type="compositionally biased region" description="Low complexity" evidence="4">
    <location>
        <begin position="725"/>
        <end position="736"/>
    </location>
</feature>
<keyword evidence="8" id="KW-1185">Reference proteome</keyword>
<evidence type="ECO:0000259" key="5">
    <source>
        <dbReference type="PROSITE" id="PS50102"/>
    </source>
</evidence>
<dbReference type="InterPro" id="IPR000007">
    <property type="entry name" value="Tubby_C"/>
</dbReference>
<feature type="compositionally biased region" description="Polar residues" evidence="4">
    <location>
        <begin position="388"/>
        <end position="423"/>
    </location>
</feature>
<feature type="domain" description="RRM" evidence="5">
    <location>
        <begin position="1019"/>
        <end position="1098"/>
    </location>
</feature>
<evidence type="ECO:0000256" key="3">
    <source>
        <dbReference type="PROSITE-ProRule" id="PRU00176"/>
    </source>
</evidence>
<dbReference type="CDD" id="cd12402">
    <property type="entry name" value="RRM_eIF4B"/>
    <property type="match status" value="1"/>
</dbReference>
<dbReference type="SMART" id="SM00969">
    <property type="entry name" value="SOCS_box"/>
    <property type="match status" value="1"/>
</dbReference>
<organism evidence="7 8">
    <name type="scientific">Tenebrio molitor</name>
    <name type="common">Yellow mealworm beetle</name>
    <dbReference type="NCBI Taxonomy" id="7067"/>
    <lineage>
        <taxon>Eukaryota</taxon>
        <taxon>Metazoa</taxon>
        <taxon>Ecdysozoa</taxon>
        <taxon>Arthropoda</taxon>
        <taxon>Hexapoda</taxon>
        <taxon>Insecta</taxon>
        <taxon>Pterygota</taxon>
        <taxon>Neoptera</taxon>
        <taxon>Endopterygota</taxon>
        <taxon>Coleoptera</taxon>
        <taxon>Polyphaga</taxon>
        <taxon>Cucujiformia</taxon>
        <taxon>Tenebrionidae</taxon>
        <taxon>Tenebrio</taxon>
    </lineage>
</organism>
<dbReference type="Gene3D" id="3.20.90.10">
    <property type="entry name" value="Tubby Protein, Chain A"/>
    <property type="match status" value="1"/>
</dbReference>
<evidence type="ECO:0000313" key="8">
    <source>
        <dbReference type="Proteomes" id="UP000719412"/>
    </source>
</evidence>
<dbReference type="InterPro" id="IPR001496">
    <property type="entry name" value="SOCS_box"/>
</dbReference>
<feature type="region of interest" description="Disordered" evidence="4">
    <location>
        <begin position="1906"/>
        <end position="1935"/>
    </location>
</feature>
<dbReference type="SUPFAM" id="SSF54928">
    <property type="entry name" value="RNA-binding domain, RBD"/>
    <property type="match status" value="1"/>
</dbReference>
<accession>A0A8J6H7N4</accession>
<dbReference type="PROSITE" id="PS50102">
    <property type="entry name" value="RRM"/>
    <property type="match status" value="1"/>
</dbReference>
<feature type="compositionally biased region" description="Basic and acidic residues" evidence="4">
    <location>
        <begin position="1400"/>
        <end position="1453"/>
    </location>
</feature>
<dbReference type="PROSITE" id="PS50225">
    <property type="entry name" value="SOCS"/>
    <property type="match status" value="1"/>
</dbReference>
<feature type="region of interest" description="Disordered" evidence="4">
    <location>
        <begin position="2363"/>
        <end position="2397"/>
    </location>
</feature>
<feature type="domain" description="SOCS box" evidence="6">
    <location>
        <begin position="26"/>
        <end position="76"/>
    </location>
</feature>
<feature type="region of interest" description="Disordered" evidence="4">
    <location>
        <begin position="1101"/>
        <end position="1455"/>
    </location>
</feature>
<dbReference type="InterPro" id="IPR033107">
    <property type="entry name" value="EIF-4B_RRM"/>
</dbReference>
<evidence type="ECO:0000256" key="4">
    <source>
        <dbReference type="SAM" id="MobiDB-lite"/>
    </source>
</evidence>
<evidence type="ECO:0000259" key="6">
    <source>
        <dbReference type="PROSITE" id="PS50225"/>
    </source>
</evidence>
<feature type="compositionally biased region" description="Basic and acidic residues" evidence="4">
    <location>
        <begin position="1759"/>
        <end position="1768"/>
    </location>
</feature>
<dbReference type="Pfam" id="PF01167">
    <property type="entry name" value="Tub"/>
    <property type="match status" value="1"/>
</dbReference>
<feature type="compositionally biased region" description="Basic and acidic residues" evidence="4">
    <location>
        <begin position="1263"/>
        <end position="1276"/>
    </location>
</feature>
<evidence type="ECO:0008006" key="9">
    <source>
        <dbReference type="Google" id="ProtNLM"/>
    </source>
</evidence>
<dbReference type="InterPro" id="IPR012677">
    <property type="entry name" value="Nucleotide-bd_a/b_plait_sf"/>
</dbReference>
<feature type="region of interest" description="Disordered" evidence="4">
    <location>
        <begin position="574"/>
        <end position="612"/>
    </location>
</feature>
<dbReference type="SUPFAM" id="SSF54518">
    <property type="entry name" value="Tubby C-terminal domain-like"/>
    <property type="match status" value="1"/>
</dbReference>
<dbReference type="Pfam" id="PF00076">
    <property type="entry name" value="RRM_1"/>
    <property type="match status" value="1"/>
</dbReference>
<dbReference type="PANTHER" id="PTHR16517">
    <property type="entry name" value="TUBBY-RELATED"/>
    <property type="match status" value="1"/>
</dbReference>
<feature type="compositionally biased region" description="Basic and acidic residues" evidence="4">
    <location>
        <begin position="1101"/>
        <end position="1118"/>
    </location>
</feature>
<feature type="region of interest" description="Disordered" evidence="4">
    <location>
        <begin position="388"/>
        <end position="424"/>
    </location>
</feature>
<keyword evidence="2 3" id="KW-0694">RNA-binding</keyword>
<feature type="region of interest" description="Disordered" evidence="4">
    <location>
        <begin position="2300"/>
        <end position="2320"/>
    </location>
</feature>
<dbReference type="Gene3D" id="3.30.70.330">
    <property type="match status" value="1"/>
</dbReference>
<sequence>MSFQAPVSALTWGHNDKRLFLATGTQIHIAWISRRIATLQLLCRLRIHDSIQQENQLPALPLPPRIRNLIGNLFAQTIRCCVPEPSALREFVSRPPVGSVRLHCTMIRHDDDNNLSSGTCYTLYLEYLGGLVPLLKGKRTSKIRPEFVIFDPQVEDIHLQWSPESKSSGSSSHSTSAGGLLTDSSDSDREEGCTSSPRMQRRRKRRNKSHGRAPNHDRQSGQSSGDADQEDLAYVDTLPEHVRLVEVTSNIWGTKFKIHGLATSVPANLGQVTYKTSLLHLQPRQMTLVMTELRDDFPVVPDPNFNPNLFSEDEEELNQADGKKIPRVSIDNSPPIAPMSPRGNRLGKAKPMAEVPRNLPSLAKAESYDDEFHVESSEVVSFCDNLRPQTSNGSNLRPGNSTQSTSFVGQYRNGTTGSGSQRHAISPLCCEGSVPALQSPKNAVAPSDIIFDRPPAQTLITYSTSDYSTNVQQMKSTFINEHHQKAVIVKNEPKAEKKTNDKEMSYIDEDHQDALPGPSTLIRPSTTLCLADSMVRSCSVGYLDMVDAQLVPSEVALLMLRKDAPKRLVLVNRKHKTKRQSRQNFRQNARNATPKLKNCGKSKSLDSSDLFPNTEPIAKANCIEEVIPEVNKSSSSSPENVDENSNKKPEAAKLGFFASRSPLMRRKKNDNETTKTRRAKKTVNQQVETPKNGMPLHTQALANLEKLITRLREDDKATPPPTPRLPRSSPASPAPSKKGKRPQSASPIRKNLLSSPLLGRKNKKNRNQESSDDEVTASGDEVFNGTNYRDLETFQKAQLRQKLKRGKIEPNGSNCNTHPVPQRREFVMHNKAPMWNENSQVYQLDFGGRVTQESAKNFQIEFRGKQVMQFGRIDGNAYTLDFQYPFSALQAFAVALANVTQRLKLNQIQIWRHSSPPRRYVVMSSYLTFCYVEYVSDTKKGKKNKGKTLALIDFLQETPGAVASMPIRKSAVNWADEVEDNHDVYDSRSSKSNVVLPTAPKASRDFDDIIDKVPQDPPFIAYLTNLPYDVDENEISNFFRNMKIANMRIPKDDRAGEMPKLKGFGYVEFEDRDSLLNALVIPDTTIKNRRIRIEIATDYDNDKRRGGRMDMNRDRSGRSDSSMGDWRSGPRQESTDTERRGFSRDGDTERRGFSRDGDTERRGFSRDGDTERRGFSRDSDTERRGFSRDRDREDSSSSSTWRDGDRRSSREPDRPFTRSSDRFSRDDRDQDFGRARDDKTFMTRRYDDKGGNRNGGGFTRNAPPREEDSNKNEPRQRPKLMLTPRTKPVENEPEKVASSTSIFGNAKPVDTSARERQIEERLAKDHDLPPRRDPSKERKDVLEKESVVVHKEKKEKEKAPEPEKKTVEKEKTPASHSNPKSDVNGVVAAAAVEKSNPQKRNGDHEKKEPVKVESGDKHKPDVRKRDDKKCGKNRKGDAQGEEERTSELHREQQIRLSGNRGQLRLIPLICKNSPDTAYLLVVSPGWVPGQVRLGFGSAPGGSRVGSESVPGGFRVSSGWISGRFRVDFGSAQGGFRVCLRWAPVRLRVGSEWVPGRLGWAPRVGSGWVPGQVRLVPGSAPGGFRVSSGWFPDRLRVGSRWFPGRLQVGSGSAVGKLRVGSGSAPGDFQVGSGWVPNRLRTTCHMKPPLKYIQPILTLTHLKYALRGAFLMKCPKRNQNANFRLVSKWRSVGGTVQILHLQLLQFGESRRKVCQDASAYGGRVYAIFETRRWNLLWSAVEDKKYGEFADSVKSEIGNTERQNDVRKREIPSPPRRKSRVASRQAPVFPRGVPESGCTSPHRRTASSRAFALASRELGNKVVLPTVGRPPLLRDATPTPGCVVFLRARLSFEVEKREKSRTAWHFVEKTENCYETRGKKEGWKERRLNEKFEETNELKELKINFDFAHTQDNQRNGPDRRRLAPACKNESSNGGSPLHGHDDILWVYVPDREDLISESRTRPRGWIGNGDTDTPNYKYLWGFSNGKVENDERHGSGELGKARFDPESRSRKASTYLVVATKFFLELDRTSTDHTVPVKITRTESRPGETRNGPQRVFLESKTAKHTIDGYVSAKIFPLVWRGATMAHPCADPSRQIAPGAIASAGELLAGRSAFVASDEVDFRLGETSTSIRNDVAGNRHLDYFCEVVAGARRDGGCCERCDVSCEEDNTERVQGSPHSFALFPPGKRKLPLQPSFLCSSIPFTARNWTNSKLNSRLTVSVMYDFWVQFEQNWFSDCSQMRDSHKSFDTSINLVRRLSNALAFDNKSIYQFVDVSIRNRIDRAVGCEQNRDFRLQYRNLVSRQKNSPRTRTESIRRDPHRPSTIYHRQIILNSSFFQYPKKQGRTGCGPGREQRAVERHTIQTCEKSHPDRCEPLDRSVPRSHRDDARNGRHSGGRKEGEDKRIEWNIHRRDSRLSGFFFKGEIDFCRFVKLALLKNGKQLPRWFYDSFDSSRRSATAGNRADFSSPASDSARNKTKTDVAPEVATVLFRKTPITLPTAVESRSIAPRPEPRRDSLAGTKITSRPSTGSGVVVPPPKRRPPPVHNPKGQEHAFRCKDMHSFSSKSTNYNGKAETDDGPRNWKYCVTTTLFAGRSRQYRPKPSLAQAIRKHVNMILLGKIYVKVFQINKQWETAVRNKEAISVGYTSGHSNKMPITMAVGRETLQTPQPTSDHPIGVNYSPYESINDSAFVRRDRLIPPFAKSRRKKTPVNEANCAFRGLLRHRRFQ</sequence>
<feature type="compositionally biased region" description="Basic and acidic residues" evidence="4">
    <location>
        <begin position="1202"/>
        <end position="1251"/>
    </location>
</feature>
<reference evidence="7" key="1">
    <citation type="journal article" date="2020" name="J Insects Food Feed">
        <title>The yellow mealworm (Tenebrio molitor) genome: a resource for the emerging insects as food and feed industry.</title>
        <authorList>
            <person name="Eriksson T."/>
            <person name="Andere A."/>
            <person name="Kelstrup H."/>
            <person name="Emery V."/>
            <person name="Picard C."/>
        </authorList>
    </citation>
    <scope>NUCLEOTIDE SEQUENCE</scope>
    <source>
        <strain evidence="7">Stoneville</strain>
        <tissue evidence="7">Whole head</tissue>
    </source>
</reference>
<reference evidence="7" key="2">
    <citation type="submission" date="2021-08" db="EMBL/GenBank/DDBJ databases">
        <authorList>
            <person name="Eriksson T."/>
        </authorList>
    </citation>
    <scope>NUCLEOTIDE SEQUENCE</scope>
    <source>
        <strain evidence="7">Stoneville</strain>
        <tissue evidence="7">Whole head</tissue>
    </source>
</reference>
<comment type="caution">
    <text evidence="7">The sequence shown here is derived from an EMBL/GenBank/DDBJ whole genome shotgun (WGS) entry which is preliminary data.</text>
</comment>
<feature type="region of interest" description="Disordered" evidence="4">
    <location>
        <begin position="630"/>
        <end position="698"/>
    </location>
</feature>
<dbReference type="GO" id="GO:0003723">
    <property type="term" value="F:RNA binding"/>
    <property type="evidence" value="ECO:0007669"/>
    <property type="project" value="UniProtKB-UniRule"/>
</dbReference>
<evidence type="ECO:0000313" key="7">
    <source>
        <dbReference type="EMBL" id="KAH0808862.1"/>
    </source>
</evidence>
<protein>
    <recommendedName>
        <fullName evidence="9">Eukaryotic translation initiation factor 4B</fullName>
    </recommendedName>
</protein>
<proteinExistence type="inferred from homology"/>
<feature type="region of interest" description="Disordered" evidence="4">
    <location>
        <begin position="325"/>
        <end position="350"/>
    </location>
</feature>
<feature type="compositionally biased region" description="Polar residues" evidence="4">
    <location>
        <begin position="2518"/>
        <end position="2527"/>
    </location>
</feature>
<comment type="similarity">
    <text evidence="1">Belongs to the TUB family.</text>
</comment>
<name>A0A8J6H7N4_TENMO</name>
<feature type="compositionally biased region" description="Polar residues" evidence="4">
    <location>
        <begin position="582"/>
        <end position="591"/>
    </location>
</feature>
<dbReference type="InterPro" id="IPR025659">
    <property type="entry name" value="Tubby-like_C"/>
</dbReference>
<dbReference type="SMART" id="SM00360">
    <property type="entry name" value="RRM"/>
    <property type="match status" value="1"/>
</dbReference>